<reference evidence="10" key="1">
    <citation type="submission" date="2019-11" db="EMBL/GenBank/DDBJ databases">
        <title>The nuclear and mitochondrial genomes of Frieseomelitta varia - a highly eusocial stingless bee (Meliponini) with a permanently sterile worker caste.</title>
        <authorList>
            <person name="Freitas F.C.P."/>
            <person name="Lourenco A.P."/>
            <person name="Nunes F.M.F."/>
            <person name="Paschoal A.R."/>
            <person name="Abreu F.C.P."/>
            <person name="Barbin F.O."/>
            <person name="Bataglia L."/>
            <person name="Cardoso-Junior C.A.M."/>
            <person name="Cervoni M.S."/>
            <person name="Silva S.R."/>
            <person name="Dalarmi F."/>
            <person name="Del Lama M.A."/>
            <person name="Depintor T.S."/>
            <person name="Ferreira K.M."/>
            <person name="Goria P.S."/>
            <person name="Jaskot M.C."/>
            <person name="Lago D.C."/>
            <person name="Luna-Lucena D."/>
            <person name="Moda L.M."/>
            <person name="Nascimento L."/>
            <person name="Pedrino M."/>
            <person name="Rabico F.O."/>
            <person name="Sanches F.C."/>
            <person name="Santos D.E."/>
            <person name="Santos C.G."/>
            <person name="Vieira J."/>
            <person name="Lopes T.F."/>
            <person name="Barchuk A.R."/>
            <person name="Hartfelder K."/>
            <person name="Simoes Z.L.P."/>
            <person name="Bitondi M.M.G."/>
            <person name="Pinheiro D.G."/>
        </authorList>
    </citation>
    <scope>NUCLEOTIDE SEQUENCE</scope>
    <source>
        <strain evidence="10">USP_RPSP 00005682</strain>
        <tissue evidence="10">Whole individual</tissue>
    </source>
</reference>
<protein>
    <recommendedName>
        <fullName evidence="9">Partial AB-hydrolase lipase domain-containing protein</fullName>
    </recommendedName>
</protein>
<evidence type="ECO:0000256" key="8">
    <source>
        <dbReference type="SAM" id="SignalP"/>
    </source>
</evidence>
<keyword evidence="4" id="KW-0442">Lipid degradation</keyword>
<feature type="non-terminal residue" evidence="10">
    <location>
        <position position="216"/>
    </location>
</feature>
<evidence type="ECO:0000256" key="7">
    <source>
        <dbReference type="SAM" id="Phobius"/>
    </source>
</evidence>
<accession>A0A833RXA0</accession>
<feature type="chain" id="PRO_5032694699" description="Partial AB-hydrolase lipase domain-containing protein" evidence="8">
    <location>
        <begin position="17"/>
        <end position="216"/>
    </location>
</feature>
<dbReference type="EMBL" id="WNWW01001545">
    <property type="protein sequence ID" value="KAF3419812.1"/>
    <property type="molecule type" value="Genomic_DNA"/>
</dbReference>
<name>A0A833RXA0_9HYME</name>
<keyword evidence="7" id="KW-1133">Transmembrane helix</keyword>
<evidence type="ECO:0000313" key="11">
    <source>
        <dbReference type="Proteomes" id="UP000655588"/>
    </source>
</evidence>
<feature type="transmembrane region" description="Helical" evidence="7">
    <location>
        <begin position="39"/>
        <end position="57"/>
    </location>
</feature>
<keyword evidence="3" id="KW-0378">Hydrolase</keyword>
<keyword evidence="7" id="KW-0812">Transmembrane</keyword>
<proteinExistence type="inferred from homology"/>
<keyword evidence="11" id="KW-1185">Reference proteome</keyword>
<evidence type="ECO:0000313" key="10">
    <source>
        <dbReference type="EMBL" id="KAF3419812.1"/>
    </source>
</evidence>
<evidence type="ECO:0000256" key="4">
    <source>
        <dbReference type="ARBA" id="ARBA00022963"/>
    </source>
</evidence>
<dbReference type="PANTHER" id="PTHR11005">
    <property type="entry name" value="LYSOSOMAL ACID LIPASE-RELATED"/>
    <property type="match status" value="1"/>
</dbReference>
<dbReference type="InterPro" id="IPR006693">
    <property type="entry name" value="AB_hydrolase_lipase"/>
</dbReference>
<dbReference type="InterPro" id="IPR029058">
    <property type="entry name" value="AB_hydrolase_fold"/>
</dbReference>
<comment type="similarity">
    <text evidence="1">Belongs to the AB hydrolase superfamily. Lipase family.</text>
</comment>
<keyword evidence="2 8" id="KW-0732">Signal</keyword>
<evidence type="ECO:0000256" key="1">
    <source>
        <dbReference type="ARBA" id="ARBA00010701"/>
    </source>
</evidence>
<dbReference type="Pfam" id="PF04083">
    <property type="entry name" value="Abhydro_lipase"/>
    <property type="match status" value="1"/>
</dbReference>
<dbReference type="Gene3D" id="3.40.50.1820">
    <property type="entry name" value="alpha/beta hydrolase"/>
    <property type="match status" value="1"/>
</dbReference>
<dbReference type="SUPFAM" id="SSF53474">
    <property type="entry name" value="alpha/beta-Hydrolases"/>
    <property type="match status" value="1"/>
</dbReference>
<sequence>MFKTFILCCLFPVILGVSFTGQYHEANEISDTVIEDQALTPVSVILSYIMCTIVLVLNKHKEIAQKADYVAETYQVVTEDRYVLQLDRIAGSVKSPPSGNKPAVLLLHGLLDCSSTWLLPGPEKSLGFILADWGYDVWLGNVRGNRYSRKHLDFTPSDQKFWMFSWHEIGTYDIPAMIDHITEKTEQKKIFMISHSQGSTAFFVMASERPEYQEKI</sequence>
<dbReference type="FunFam" id="3.40.50.1820:FF:000057">
    <property type="entry name" value="Lipase"/>
    <property type="match status" value="1"/>
</dbReference>
<evidence type="ECO:0000256" key="5">
    <source>
        <dbReference type="ARBA" id="ARBA00023098"/>
    </source>
</evidence>
<feature type="domain" description="Partial AB-hydrolase lipase" evidence="9">
    <location>
        <begin position="61"/>
        <end position="119"/>
    </location>
</feature>
<gene>
    <name evidence="10" type="ORF">E2986_13308</name>
</gene>
<dbReference type="AlphaFoldDB" id="A0A833RXA0"/>
<dbReference type="GO" id="GO:0016042">
    <property type="term" value="P:lipid catabolic process"/>
    <property type="evidence" value="ECO:0007669"/>
    <property type="project" value="UniProtKB-KW"/>
</dbReference>
<feature type="signal peptide" evidence="8">
    <location>
        <begin position="1"/>
        <end position="16"/>
    </location>
</feature>
<keyword evidence="7" id="KW-0472">Membrane</keyword>
<evidence type="ECO:0000256" key="3">
    <source>
        <dbReference type="ARBA" id="ARBA00022801"/>
    </source>
</evidence>
<dbReference type="GO" id="GO:0016787">
    <property type="term" value="F:hydrolase activity"/>
    <property type="evidence" value="ECO:0007669"/>
    <property type="project" value="UniProtKB-KW"/>
</dbReference>
<evidence type="ECO:0000259" key="9">
    <source>
        <dbReference type="Pfam" id="PF04083"/>
    </source>
</evidence>
<dbReference type="Proteomes" id="UP000655588">
    <property type="component" value="Unassembled WGS sequence"/>
</dbReference>
<keyword evidence="5" id="KW-0443">Lipid metabolism</keyword>
<organism evidence="10 11">
    <name type="scientific">Frieseomelitta varia</name>
    <dbReference type="NCBI Taxonomy" id="561572"/>
    <lineage>
        <taxon>Eukaryota</taxon>
        <taxon>Metazoa</taxon>
        <taxon>Ecdysozoa</taxon>
        <taxon>Arthropoda</taxon>
        <taxon>Hexapoda</taxon>
        <taxon>Insecta</taxon>
        <taxon>Pterygota</taxon>
        <taxon>Neoptera</taxon>
        <taxon>Endopterygota</taxon>
        <taxon>Hymenoptera</taxon>
        <taxon>Apocrita</taxon>
        <taxon>Aculeata</taxon>
        <taxon>Apoidea</taxon>
        <taxon>Anthophila</taxon>
        <taxon>Apidae</taxon>
        <taxon>Frieseomelitta</taxon>
    </lineage>
</organism>
<keyword evidence="6" id="KW-0325">Glycoprotein</keyword>
<comment type="caution">
    <text evidence="10">The sequence shown here is derived from an EMBL/GenBank/DDBJ whole genome shotgun (WGS) entry which is preliminary data.</text>
</comment>
<evidence type="ECO:0000256" key="6">
    <source>
        <dbReference type="ARBA" id="ARBA00023180"/>
    </source>
</evidence>
<evidence type="ECO:0000256" key="2">
    <source>
        <dbReference type="ARBA" id="ARBA00022729"/>
    </source>
</evidence>